<dbReference type="VEuPathDB" id="GiardiaDB:SS50377_24924"/>
<keyword evidence="1" id="KW-0472">Membrane</keyword>
<keyword evidence="1" id="KW-1133">Transmembrane helix</keyword>
<accession>V6LFX2</accession>
<protein>
    <recommendedName>
        <fullName evidence="5">Transmembrane protein</fullName>
    </recommendedName>
</protein>
<evidence type="ECO:0000313" key="2">
    <source>
        <dbReference type="EMBL" id="EST43455.1"/>
    </source>
</evidence>
<dbReference type="AlphaFoldDB" id="V6LFX2"/>
<organism evidence="2">
    <name type="scientific">Spironucleus salmonicida</name>
    <dbReference type="NCBI Taxonomy" id="348837"/>
    <lineage>
        <taxon>Eukaryota</taxon>
        <taxon>Metamonada</taxon>
        <taxon>Diplomonadida</taxon>
        <taxon>Hexamitidae</taxon>
        <taxon>Hexamitinae</taxon>
        <taxon>Spironucleus</taxon>
    </lineage>
</organism>
<dbReference type="EMBL" id="AUWU02000005">
    <property type="protein sequence ID" value="KAH0572810.1"/>
    <property type="molecule type" value="Genomic_DNA"/>
</dbReference>
<dbReference type="EMBL" id="KI546136">
    <property type="protein sequence ID" value="EST43455.1"/>
    <property type="molecule type" value="Genomic_DNA"/>
</dbReference>
<keyword evidence="1" id="KW-0812">Transmembrane</keyword>
<reference evidence="2 3" key="1">
    <citation type="journal article" date="2014" name="PLoS Genet.">
        <title>The Genome of Spironucleus salmonicida Highlights a Fish Pathogen Adapted to Fluctuating Environments.</title>
        <authorList>
            <person name="Xu F."/>
            <person name="Jerlstrom-Hultqvist J."/>
            <person name="Einarsson E."/>
            <person name="Astvaldsson A."/>
            <person name="Svard S.G."/>
            <person name="Andersson J.O."/>
        </authorList>
    </citation>
    <scope>NUCLEOTIDE SEQUENCE</scope>
    <source>
        <strain evidence="3">ATCC 50377</strain>
    </source>
</reference>
<dbReference type="Proteomes" id="UP000018208">
    <property type="component" value="Unassembled WGS sequence"/>
</dbReference>
<proteinExistence type="predicted"/>
<gene>
    <name evidence="2" type="ORF">SS50377_16819</name>
    <name evidence="3" type="ORF">SS50377_24924</name>
</gene>
<name>V6LFX2_9EUKA</name>
<reference evidence="3" key="2">
    <citation type="submission" date="2020-12" db="EMBL/GenBank/DDBJ databases">
        <title>New Spironucleus salmonicida genome in near-complete chromosomes.</title>
        <authorList>
            <person name="Xu F."/>
            <person name="Kurt Z."/>
            <person name="Jimenez-Gonzalez A."/>
            <person name="Astvaldsson A."/>
            <person name="Andersson J.O."/>
            <person name="Svard S.G."/>
        </authorList>
    </citation>
    <scope>NUCLEOTIDE SEQUENCE</scope>
    <source>
        <strain evidence="3">ATCC 50377</strain>
    </source>
</reference>
<evidence type="ECO:0000313" key="4">
    <source>
        <dbReference type="Proteomes" id="UP000018208"/>
    </source>
</evidence>
<evidence type="ECO:0000313" key="3">
    <source>
        <dbReference type="EMBL" id="KAH0572810.1"/>
    </source>
</evidence>
<evidence type="ECO:0008006" key="5">
    <source>
        <dbReference type="Google" id="ProtNLM"/>
    </source>
</evidence>
<feature type="transmembrane region" description="Helical" evidence="1">
    <location>
        <begin position="193"/>
        <end position="216"/>
    </location>
</feature>
<sequence length="242" mass="25730">MISCLCAILAKLKSETQYRVQPAYTFASQSNPIFMLQFTDGTACGPLTAQFDIELEFSCETLELRPMLRHTDSNTFMIGGMPILSVLTLPGPPATATSSIVAPQPFTTRSQLQIVIADAAGNPLPQFCSVDAIQLLARVIVVPVSAVFDTICLVEISFQTYSFNEHIDMSGTVFGTPIGAVTLAFQFGGRSHVAIDLTVAVTLIVTSAAICVWIGVKKLTGRRQAPHACLGEESCGVAVGGV</sequence>
<keyword evidence="4" id="KW-1185">Reference proteome</keyword>
<evidence type="ECO:0000256" key="1">
    <source>
        <dbReference type="SAM" id="Phobius"/>
    </source>
</evidence>